<keyword evidence="3" id="KW-1185">Reference proteome</keyword>
<organism evidence="2 3">
    <name type="scientific">Populus trichocarpa</name>
    <name type="common">Western balsam poplar</name>
    <name type="synonym">Populus balsamifera subsp. trichocarpa</name>
    <dbReference type="NCBI Taxonomy" id="3694"/>
    <lineage>
        <taxon>Eukaryota</taxon>
        <taxon>Viridiplantae</taxon>
        <taxon>Streptophyta</taxon>
        <taxon>Embryophyta</taxon>
        <taxon>Tracheophyta</taxon>
        <taxon>Spermatophyta</taxon>
        <taxon>Magnoliopsida</taxon>
        <taxon>eudicotyledons</taxon>
        <taxon>Gunneridae</taxon>
        <taxon>Pentapetalae</taxon>
        <taxon>rosids</taxon>
        <taxon>fabids</taxon>
        <taxon>Malpighiales</taxon>
        <taxon>Salicaceae</taxon>
        <taxon>Saliceae</taxon>
        <taxon>Populus</taxon>
    </lineage>
</organism>
<proteinExistence type="predicted"/>
<dbReference type="HOGENOM" id="CLU_2546839_0_0_1"/>
<accession>B9NEK2</accession>
<evidence type="ECO:0000256" key="1">
    <source>
        <dbReference type="SAM" id="MobiDB-lite"/>
    </source>
</evidence>
<feature type="region of interest" description="Disordered" evidence="1">
    <location>
        <begin position="1"/>
        <end position="32"/>
    </location>
</feature>
<dbReference type="AlphaFoldDB" id="B9NEK2"/>
<evidence type="ECO:0000313" key="3">
    <source>
        <dbReference type="Proteomes" id="UP000006729"/>
    </source>
</evidence>
<feature type="compositionally biased region" description="Basic residues" evidence="1">
    <location>
        <begin position="12"/>
        <end position="29"/>
    </location>
</feature>
<name>B9NEK2_POPTR</name>
<protein>
    <submittedName>
        <fullName evidence="2">Uncharacterized protein</fullName>
    </submittedName>
</protein>
<evidence type="ECO:0000313" key="2">
    <source>
        <dbReference type="EMBL" id="PNS92625.1"/>
    </source>
</evidence>
<reference evidence="2 3" key="1">
    <citation type="journal article" date="2006" name="Science">
        <title>The genome of black cottonwood, Populus trichocarpa (Torr. &amp; Gray).</title>
        <authorList>
            <person name="Tuskan G.A."/>
            <person name="Difazio S."/>
            <person name="Jansson S."/>
            <person name="Bohlmann J."/>
            <person name="Grigoriev I."/>
            <person name="Hellsten U."/>
            <person name="Putnam N."/>
            <person name="Ralph S."/>
            <person name="Rombauts S."/>
            <person name="Salamov A."/>
            <person name="Schein J."/>
            <person name="Sterck L."/>
            <person name="Aerts A."/>
            <person name="Bhalerao R.R."/>
            <person name="Bhalerao R.P."/>
            <person name="Blaudez D."/>
            <person name="Boerjan W."/>
            <person name="Brun A."/>
            <person name="Brunner A."/>
            <person name="Busov V."/>
            <person name="Campbell M."/>
            <person name="Carlson J."/>
            <person name="Chalot M."/>
            <person name="Chapman J."/>
            <person name="Chen G.L."/>
            <person name="Cooper D."/>
            <person name="Coutinho P.M."/>
            <person name="Couturier J."/>
            <person name="Covert S."/>
            <person name="Cronk Q."/>
            <person name="Cunningham R."/>
            <person name="Davis J."/>
            <person name="Degroeve S."/>
            <person name="Dejardin A."/>
            <person name="Depamphilis C."/>
            <person name="Detter J."/>
            <person name="Dirks B."/>
            <person name="Dubchak I."/>
            <person name="Duplessis S."/>
            <person name="Ehlting J."/>
            <person name="Ellis B."/>
            <person name="Gendler K."/>
            <person name="Goodstein D."/>
            <person name="Gribskov M."/>
            <person name="Grimwood J."/>
            <person name="Groover A."/>
            <person name="Gunter L."/>
            <person name="Hamberger B."/>
            <person name="Heinze B."/>
            <person name="Helariutta Y."/>
            <person name="Henrissat B."/>
            <person name="Holligan D."/>
            <person name="Holt R."/>
            <person name="Huang W."/>
            <person name="Islam-Faridi N."/>
            <person name="Jones S."/>
            <person name="Jones-Rhoades M."/>
            <person name="Jorgensen R."/>
            <person name="Joshi C."/>
            <person name="Kangasjarvi J."/>
            <person name="Karlsson J."/>
            <person name="Kelleher C."/>
            <person name="Kirkpatrick R."/>
            <person name="Kirst M."/>
            <person name="Kohler A."/>
            <person name="Kalluri U."/>
            <person name="Larimer F."/>
            <person name="Leebens-Mack J."/>
            <person name="Leple J.C."/>
            <person name="Locascio P."/>
            <person name="Lou Y."/>
            <person name="Lucas S."/>
            <person name="Martin F."/>
            <person name="Montanini B."/>
            <person name="Napoli C."/>
            <person name="Nelson D.R."/>
            <person name="Nelson C."/>
            <person name="Nieminen K."/>
            <person name="Nilsson O."/>
            <person name="Pereda V."/>
            <person name="Peter G."/>
            <person name="Philippe R."/>
            <person name="Pilate G."/>
            <person name="Poliakov A."/>
            <person name="Razumovskaya J."/>
            <person name="Richardson P."/>
            <person name="Rinaldi C."/>
            <person name="Ritland K."/>
            <person name="Rouze P."/>
            <person name="Ryaboy D."/>
            <person name="Schmutz J."/>
            <person name="Schrader J."/>
            <person name="Segerman B."/>
            <person name="Shin H."/>
            <person name="Siddiqui A."/>
            <person name="Sterky F."/>
            <person name="Terry A."/>
            <person name="Tsai C.J."/>
            <person name="Uberbacher E."/>
            <person name="Unneberg P."/>
            <person name="Vahala J."/>
            <person name="Wall K."/>
            <person name="Wessler S."/>
            <person name="Yang G."/>
            <person name="Yin T."/>
            <person name="Douglas C."/>
            <person name="Marra M."/>
            <person name="Sandberg G."/>
            <person name="Van de Peer Y."/>
            <person name="Rokhsar D."/>
        </authorList>
    </citation>
    <scope>NUCLEOTIDE SEQUENCE [LARGE SCALE GENOMIC DNA]</scope>
    <source>
        <strain evidence="3">cv. Nisqually</strain>
    </source>
</reference>
<dbReference type="InParanoid" id="B9NEK2"/>
<dbReference type="Proteomes" id="UP000006729">
    <property type="component" value="Chromosome 18"/>
</dbReference>
<dbReference type="EMBL" id="CM009307">
    <property type="protein sequence ID" value="PNS92625.1"/>
    <property type="molecule type" value="Genomic_DNA"/>
</dbReference>
<sequence length="83" mass="9232">MAQSEAADLLHPKRPVKSKKKKEKKKKQSKANGLEIEACRAAPDPVPQNLTEEPFSGSKALALMRGLVHGWLMENVKAEVKRK</sequence>
<gene>
    <name evidence="2" type="ORF">POPTR_018G045000</name>
</gene>